<dbReference type="AlphaFoldDB" id="A0A1E5WKN0"/>
<dbReference type="Proteomes" id="UP000095767">
    <property type="component" value="Unassembled WGS sequence"/>
</dbReference>
<reference evidence="1 2" key="1">
    <citation type="submission" date="2016-09" db="EMBL/GenBank/DDBJ databases">
        <title>The draft genome of Dichanthelium oligosanthes: A C3 panicoid grass species.</title>
        <authorList>
            <person name="Studer A.J."/>
            <person name="Schnable J.C."/>
            <person name="Brutnell T.P."/>
        </authorList>
    </citation>
    <scope>NUCLEOTIDE SEQUENCE [LARGE SCALE GENOMIC DNA]</scope>
    <source>
        <strain evidence="2">cv. Kellogg 1175</strain>
        <tissue evidence="1">Leaf</tissue>
    </source>
</reference>
<sequence>LIVAQCKYLVLESFVTGAHPFASILTKGLGSALC</sequence>
<comment type="caution">
    <text evidence="1">The sequence shown here is derived from an EMBL/GenBank/DDBJ whole genome shotgun (WGS) entry which is preliminary data.</text>
</comment>
<organism evidence="1 2">
    <name type="scientific">Dichanthelium oligosanthes</name>
    <dbReference type="NCBI Taxonomy" id="888268"/>
    <lineage>
        <taxon>Eukaryota</taxon>
        <taxon>Viridiplantae</taxon>
        <taxon>Streptophyta</taxon>
        <taxon>Embryophyta</taxon>
        <taxon>Tracheophyta</taxon>
        <taxon>Spermatophyta</taxon>
        <taxon>Magnoliopsida</taxon>
        <taxon>Liliopsida</taxon>
        <taxon>Poales</taxon>
        <taxon>Poaceae</taxon>
        <taxon>PACMAD clade</taxon>
        <taxon>Panicoideae</taxon>
        <taxon>Panicodae</taxon>
        <taxon>Paniceae</taxon>
        <taxon>Dichantheliinae</taxon>
        <taxon>Dichanthelium</taxon>
    </lineage>
</organism>
<protein>
    <submittedName>
        <fullName evidence="1">Uncharacterized protein</fullName>
    </submittedName>
</protein>
<evidence type="ECO:0000313" key="2">
    <source>
        <dbReference type="Proteomes" id="UP000095767"/>
    </source>
</evidence>
<gene>
    <name evidence="1" type="ORF">BAE44_0001034</name>
</gene>
<keyword evidence="2" id="KW-1185">Reference proteome</keyword>
<proteinExistence type="predicted"/>
<feature type="non-terminal residue" evidence="1">
    <location>
        <position position="1"/>
    </location>
</feature>
<evidence type="ECO:0000313" key="1">
    <source>
        <dbReference type="EMBL" id="OEL37947.1"/>
    </source>
</evidence>
<dbReference type="EMBL" id="LWDX02003588">
    <property type="protein sequence ID" value="OEL37947.1"/>
    <property type="molecule type" value="Genomic_DNA"/>
</dbReference>
<accession>A0A1E5WKN0</accession>
<name>A0A1E5WKN0_9POAL</name>